<dbReference type="Gene3D" id="3.30.9.10">
    <property type="entry name" value="D-Amino Acid Oxidase, subunit A, domain 2"/>
    <property type="match status" value="1"/>
</dbReference>
<keyword evidence="5" id="KW-0560">Oxidoreductase</keyword>
<dbReference type="PANTHER" id="PTHR11530:SF11">
    <property type="entry name" value="D-ASPARTATE OXIDASE"/>
    <property type="match status" value="1"/>
</dbReference>
<comment type="similarity">
    <text evidence="2">Belongs to the DAMOX/DASOX family.</text>
</comment>
<dbReference type="SUPFAM" id="SSF54373">
    <property type="entry name" value="FAD-linked reductases, C-terminal domain"/>
    <property type="match status" value="1"/>
</dbReference>
<organism evidence="8 9">
    <name type="scientific">Jaapia argillacea MUCL 33604</name>
    <dbReference type="NCBI Taxonomy" id="933084"/>
    <lineage>
        <taxon>Eukaryota</taxon>
        <taxon>Fungi</taxon>
        <taxon>Dikarya</taxon>
        <taxon>Basidiomycota</taxon>
        <taxon>Agaricomycotina</taxon>
        <taxon>Agaricomycetes</taxon>
        <taxon>Agaricomycetidae</taxon>
        <taxon>Jaapiales</taxon>
        <taxon>Jaapiaceae</taxon>
        <taxon>Jaapia</taxon>
    </lineage>
</organism>
<evidence type="ECO:0000256" key="4">
    <source>
        <dbReference type="ARBA" id="ARBA00022827"/>
    </source>
</evidence>
<dbReference type="GO" id="GO:0019478">
    <property type="term" value="P:D-amino acid catabolic process"/>
    <property type="evidence" value="ECO:0007669"/>
    <property type="project" value="TreeGrafter"/>
</dbReference>
<dbReference type="InParanoid" id="A0A067PVL1"/>
<feature type="domain" description="FAD dependent oxidoreductase" evidence="7">
    <location>
        <begin position="4"/>
        <end position="351"/>
    </location>
</feature>
<evidence type="ECO:0000256" key="2">
    <source>
        <dbReference type="ARBA" id="ARBA00006730"/>
    </source>
</evidence>
<dbReference type="OrthoDB" id="2015447at2759"/>
<keyword evidence="3" id="KW-0285">Flavoprotein</keyword>
<dbReference type="PIRSF" id="PIRSF000189">
    <property type="entry name" value="D-aa_oxidase"/>
    <property type="match status" value="1"/>
</dbReference>
<dbReference type="HOGENOM" id="CLU_034311_3_0_1"/>
<accession>A0A067PVL1</accession>
<dbReference type="GO" id="GO:0071949">
    <property type="term" value="F:FAD binding"/>
    <property type="evidence" value="ECO:0007669"/>
    <property type="project" value="InterPro"/>
</dbReference>
<dbReference type="GO" id="GO:0003884">
    <property type="term" value="F:D-amino-acid oxidase activity"/>
    <property type="evidence" value="ECO:0007669"/>
    <property type="project" value="InterPro"/>
</dbReference>
<sequence length="382" mass="40650">MPSVIIIGAGVTGLSIAHSLPRSYDITIVARDLPGDEESLDWASPWAGAGFGGGGTKVDDALEREVLKSGFRYFWGLAESHPESSVRRMPSVVFRDDVGTDEDLWWKDFMPDYKILPSTSLPPESHAKIGIQYTSVVFTPSTYLEFLYGRLKEGGVKFVRRVVGSLAEFESPSISAPSSSSSSTSNTISASLPPADIVINATGVGSLTLGLVEDKLVEPVRGQTVLIRAPEVKTMYLRIGKDYCYVIPRGDGSVVLGGIKGYGETDGKVDPEQREDVLRRAHELEPLIPPSSSSPNLEVIRDIVGIRPGRKGGMRLEGEVLESGLKVVHAYGMGGVGFAMSAGVGKKVADLVDEFLVGDKAGLPKSVVRGEGGGDGRGCVVA</sequence>
<gene>
    <name evidence="8" type="ORF">JAAARDRAFT_34699</name>
</gene>
<name>A0A067PVL1_9AGAM</name>
<feature type="binding site" evidence="6">
    <location>
        <position position="307"/>
    </location>
    <ligand>
        <name>D-dopa</name>
        <dbReference type="ChEBI" id="CHEBI:149689"/>
    </ligand>
</feature>
<dbReference type="AlphaFoldDB" id="A0A067PVL1"/>
<keyword evidence="9" id="KW-1185">Reference proteome</keyword>
<protein>
    <recommendedName>
        <fullName evidence="7">FAD dependent oxidoreductase domain-containing protein</fullName>
    </recommendedName>
</protein>
<dbReference type="SUPFAM" id="SSF51971">
    <property type="entry name" value="Nucleotide-binding domain"/>
    <property type="match status" value="1"/>
</dbReference>
<keyword evidence="4 6" id="KW-0274">FAD</keyword>
<dbReference type="Pfam" id="PF01266">
    <property type="entry name" value="DAO"/>
    <property type="match status" value="1"/>
</dbReference>
<dbReference type="Proteomes" id="UP000027265">
    <property type="component" value="Unassembled WGS sequence"/>
</dbReference>
<evidence type="ECO:0000313" key="9">
    <source>
        <dbReference type="Proteomes" id="UP000027265"/>
    </source>
</evidence>
<evidence type="ECO:0000256" key="6">
    <source>
        <dbReference type="PIRSR" id="PIRSR000189-1"/>
    </source>
</evidence>
<feature type="binding site" evidence="6">
    <location>
        <position position="335"/>
    </location>
    <ligand>
        <name>D-dopa</name>
        <dbReference type="ChEBI" id="CHEBI:149689"/>
    </ligand>
</feature>
<feature type="binding site" evidence="6">
    <location>
        <position position="202"/>
    </location>
    <ligand>
        <name>FAD</name>
        <dbReference type="ChEBI" id="CHEBI:57692"/>
    </ligand>
</feature>
<reference evidence="9" key="1">
    <citation type="journal article" date="2014" name="Proc. Natl. Acad. Sci. U.S.A.">
        <title>Extensive sampling of basidiomycete genomes demonstrates inadequacy of the white-rot/brown-rot paradigm for wood decay fungi.</title>
        <authorList>
            <person name="Riley R."/>
            <person name="Salamov A.A."/>
            <person name="Brown D.W."/>
            <person name="Nagy L.G."/>
            <person name="Floudas D."/>
            <person name="Held B.W."/>
            <person name="Levasseur A."/>
            <person name="Lombard V."/>
            <person name="Morin E."/>
            <person name="Otillar R."/>
            <person name="Lindquist E.A."/>
            <person name="Sun H."/>
            <person name="LaButti K.M."/>
            <person name="Schmutz J."/>
            <person name="Jabbour D."/>
            <person name="Luo H."/>
            <person name="Baker S.E."/>
            <person name="Pisabarro A.G."/>
            <person name="Walton J.D."/>
            <person name="Blanchette R.A."/>
            <person name="Henrissat B."/>
            <person name="Martin F."/>
            <person name="Cullen D."/>
            <person name="Hibbett D.S."/>
            <person name="Grigoriev I.V."/>
        </authorList>
    </citation>
    <scope>NUCLEOTIDE SEQUENCE [LARGE SCALE GENOMIC DNA]</scope>
    <source>
        <strain evidence="9">MUCL 33604</strain>
    </source>
</reference>
<evidence type="ECO:0000256" key="1">
    <source>
        <dbReference type="ARBA" id="ARBA00001974"/>
    </source>
</evidence>
<proteinExistence type="inferred from homology"/>
<evidence type="ECO:0000313" key="8">
    <source>
        <dbReference type="EMBL" id="KDQ57890.1"/>
    </source>
</evidence>
<evidence type="ECO:0000256" key="5">
    <source>
        <dbReference type="ARBA" id="ARBA00023002"/>
    </source>
</evidence>
<dbReference type="Gene3D" id="3.40.50.720">
    <property type="entry name" value="NAD(P)-binding Rossmann-like Domain"/>
    <property type="match status" value="1"/>
</dbReference>
<dbReference type="PANTHER" id="PTHR11530">
    <property type="entry name" value="D-AMINO ACID OXIDASE"/>
    <property type="match status" value="1"/>
</dbReference>
<dbReference type="InterPro" id="IPR006076">
    <property type="entry name" value="FAD-dep_OxRdtase"/>
</dbReference>
<evidence type="ECO:0000256" key="3">
    <source>
        <dbReference type="ARBA" id="ARBA00022630"/>
    </source>
</evidence>
<dbReference type="GO" id="GO:0005737">
    <property type="term" value="C:cytoplasm"/>
    <property type="evidence" value="ECO:0007669"/>
    <property type="project" value="TreeGrafter"/>
</dbReference>
<dbReference type="InterPro" id="IPR023209">
    <property type="entry name" value="DAO"/>
</dbReference>
<dbReference type="STRING" id="933084.A0A067PVL1"/>
<dbReference type="EMBL" id="KL197718">
    <property type="protein sequence ID" value="KDQ57890.1"/>
    <property type="molecule type" value="Genomic_DNA"/>
</dbReference>
<evidence type="ECO:0000259" key="7">
    <source>
        <dbReference type="Pfam" id="PF01266"/>
    </source>
</evidence>
<comment type="cofactor">
    <cofactor evidence="1 6">
        <name>FAD</name>
        <dbReference type="ChEBI" id="CHEBI:57692"/>
    </cofactor>
</comment>